<evidence type="ECO:0000313" key="3">
    <source>
        <dbReference type="EMBL" id="KAL0383439.1"/>
    </source>
</evidence>
<reference evidence="3" key="2">
    <citation type="journal article" date="2024" name="Plant">
        <title>Genomic evolution and insights into agronomic trait innovations of Sesamum species.</title>
        <authorList>
            <person name="Miao H."/>
            <person name="Wang L."/>
            <person name="Qu L."/>
            <person name="Liu H."/>
            <person name="Sun Y."/>
            <person name="Le M."/>
            <person name="Wang Q."/>
            <person name="Wei S."/>
            <person name="Zheng Y."/>
            <person name="Lin W."/>
            <person name="Duan Y."/>
            <person name="Cao H."/>
            <person name="Xiong S."/>
            <person name="Wang X."/>
            <person name="Wei L."/>
            <person name="Li C."/>
            <person name="Ma Q."/>
            <person name="Ju M."/>
            <person name="Zhao R."/>
            <person name="Li G."/>
            <person name="Mu C."/>
            <person name="Tian Q."/>
            <person name="Mei H."/>
            <person name="Zhang T."/>
            <person name="Gao T."/>
            <person name="Zhang H."/>
        </authorList>
    </citation>
    <scope>NUCLEOTIDE SEQUENCE</scope>
    <source>
        <strain evidence="3">KEN8</strain>
    </source>
</reference>
<comment type="caution">
    <text evidence="3">The sequence shown here is derived from an EMBL/GenBank/DDBJ whole genome shotgun (WGS) entry which is preliminary data.</text>
</comment>
<feature type="compositionally biased region" description="Basic and acidic residues" evidence="1">
    <location>
        <begin position="80"/>
        <end position="109"/>
    </location>
</feature>
<evidence type="ECO:0000256" key="1">
    <source>
        <dbReference type="SAM" id="MobiDB-lite"/>
    </source>
</evidence>
<dbReference type="EMBL" id="JACGWM010000003">
    <property type="protein sequence ID" value="KAL0383439.1"/>
    <property type="molecule type" value="Genomic_DNA"/>
</dbReference>
<organism evidence="3">
    <name type="scientific">Sesamum calycinum</name>
    <dbReference type="NCBI Taxonomy" id="2727403"/>
    <lineage>
        <taxon>Eukaryota</taxon>
        <taxon>Viridiplantae</taxon>
        <taxon>Streptophyta</taxon>
        <taxon>Embryophyta</taxon>
        <taxon>Tracheophyta</taxon>
        <taxon>Spermatophyta</taxon>
        <taxon>Magnoliopsida</taxon>
        <taxon>eudicotyledons</taxon>
        <taxon>Gunneridae</taxon>
        <taxon>Pentapetalae</taxon>
        <taxon>asterids</taxon>
        <taxon>lamiids</taxon>
        <taxon>Lamiales</taxon>
        <taxon>Pedaliaceae</taxon>
        <taxon>Sesamum</taxon>
    </lineage>
</organism>
<feature type="domain" description="Small acidic protein-like" evidence="2">
    <location>
        <begin position="399"/>
        <end position="464"/>
    </location>
</feature>
<feature type="region of interest" description="Disordered" evidence="1">
    <location>
        <begin position="74"/>
        <end position="330"/>
    </location>
</feature>
<feature type="compositionally biased region" description="Basic and acidic residues" evidence="1">
    <location>
        <begin position="216"/>
        <end position="257"/>
    </location>
</feature>
<dbReference type="InterPro" id="IPR028124">
    <property type="entry name" value="SMAP_dom"/>
</dbReference>
<gene>
    <name evidence="3" type="ORF">Scaly_0631200</name>
</gene>
<reference evidence="3" key="1">
    <citation type="submission" date="2020-06" db="EMBL/GenBank/DDBJ databases">
        <authorList>
            <person name="Li T."/>
            <person name="Hu X."/>
            <person name="Zhang T."/>
            <person name="Song X."/>
            <person name="Zhang H."/>
            <person name="Dai N."/>
            <person name="Sheng W."/>
            <person name="Hou X."/>
            <person name="Wei L."/>
        </authorList>
    </citation>
    <scope>NUCLEOTIDE SEQUENCE</scope>
    <source>
        <strain evidence="3">KEN8</strain>
        <tissue evidence="3">Leaf</tissue>
    </source>
</reference>
<dbReference type="PANTHER" id="PTHR22426">
    <property type="entry name" value="ARGININE_SERINE-RICH COILED-COIL PROTEIN 2"/>
    <property type="match status" value="1"/>
</dbReference>
<name>A0AAW2RTN8_9LAMI</name>
<feature type="compositionally biased region" description="Basic and acidic residues" evidence="1">
    <location>
        <begin position="264"/>
        <end position="300"/>
    </location>
</feature>
<protein>
    <recommendedName>
        <fullName evidence="2">Small acidic protein-like domain-containing protein</fullName>
    </recommendedName>
</protein>
<dbReference type="AlphaFoldDB" id="A0AAW2RTN8"/>
<accession>A0AAW2RTN8</accession>
<dbReference type="PANTHER" id="PTHR22426:SF2">
    <property type="entry name" value="ARGININE_SERINE-RICH COILED-COIL PROTEIN 2"/>
    <property type="match status" value="1"/>
</dbReference>
<evidence type="ECO:0000259" key="2">
    <source>
        <dbReference type="Pfam" id="PF15477"/>
    </source>
</evidence>
<feature type="compositionally biased region" description="Basic and acidic residues" evidence="1">
    <location>
        <begin position="157"/>
        <end position="207"/>
    </location>
</feature>
<proteinExistence type="predicted"/>
<feature type="compositionally biased region" description="Basic and acidic residues" evidence="1">
    <location>
        <begin position="117"/>
        <end position="150"/>
    </location>
</feature>
<sequence length="465" mass="53058">MVLRNDPFNLFKNVFNGYLTYSISVRQAQNPQALLVEMSSSLMDDTIESHNFWKAEGLVQTILKSAATGVESYTLSVGSPRRERSSSPVPSRKDITKLADDKRKKDDSRSQSGRSGDSYKHSDRPSSRNYHRHDDRSRRDRHVDDYDRGYSKSSYRSGRDSRDYNNLDHSKGDKEHRSRDYMNDVDTYSHAKSDGSGHRSRDKDSYDRAGSGRRHANMEERDRDRDRERHREDKGDRYGKMDHRKGSGDHKTDRSPAYEEDAKELDAERSATDEKRRHENHGGFKDQHNSEPKEHSDDISTKGQDSVAKKPKISSLESTGPGAEGNSEQAFVKDSDIDAAKIAAMKAAELDSLALVLSLDENTVNRNLVGTGYMSTDQKKKLLWGNKKSTAVEESAHRWDTTMFGDRERQEKFNKLMGVKGDAKMEQKPDNPDVEKQREQLQMELEKQYTAGLRRRDGRTVGLGL</sequence>
<dbReference type="Pfam" id="PF15477">
    <property type="entry name" value="SMAP"/>
    <property type="match status" value="1"/>
</dbReference>